<evidence type="ECO:0000313" key="4">
    <source>
        <dbReference type="EMBL" id="QKX59513.1"/>
    </source>
</evidence>
<dbReference type="KEGG" id="trg:TRUGW13939_06647"/>
<sequence>MAEPIGIASGLLTLAAFAFQSSVTLYETIKTFNSHQTRVRDLLDEIQALIEVLGPLNETIKNTAGAGLSALDLPLKRCGEACKYFEQEILKCLARSAGNRTSFRDWARLRYMSDDIDGFRRLLAGYKMTINIALTDASLRQSTATAEILTSHKLLIETAKDDLQARLESIDEKVQLQLNQTMTDSSLDSSELNLMKEERLSTEKCLQICASLSDHIDQLLLNPKRGSNLSGPLDPDDSPESITNGGLQECKESLVATSAKLEGHMRKLMHRIIEKSESSMASSDDLVDLSRLQDEWETTRQCIDICSKADTHLQVTTVDNYATGDSVQFMVSANGQVFHGKNRGLGWKNRQVGGHMSDDSIQQLSRDMTSANFRSTANQDMLPEGNPTPNVGGENKTAEYSERYGRGFILTPQPPPGDSVAPTNSPQR</sequence>
<proteinExistence type="predicted"/>
<protein>
    <recommendedName>
        <fullName evidence="3">Azaphilone pigments biosynthesis cluster protein L N-terminal domain-containing protein</fullName>
    </recommendedName>
</protein>
<feature type="compositionally biased region" description="Basic and acidic residues" evidence="1">
    <location>
        <begin position="396"/>
        <end position="405"/>
    </location>
</feature>
<feature type="signal peptide" evidence="2">
    <location>
        <begin position="1"/>
        <end position="18"/>
    </location>
</feature>
<dbReference type="Pfam" id="PF17111">
    <property type="entry name" value="PigL_N"/>
    <property type="match status" value="1"/>
</dbReference>
<feature type="region of interest" description="Disordered" evidence="1">
    <location>
        <begin position="227"/>
        <end position="247"/>
    </location>
</feature>
<feature type="domain" description="Azaphilone pigments biosynthesis cluster protein L N-terminal" evidence="3">
    <location>
        <begin position="2"/>
        <end position="210"/>
    </location>
</feature>
<evidence type="ECO:0000256" key="2">
    <source>
        <dbReference type="SAM" id="SignalP"/>
    </source>
</evidence>
<name>A0A7H8R3Q2_TALRU</name>
<dbReference type="RefSeq" id="XP_035345691.1">
    <property type="nucleotide sequence ID" value="XM_035489798.1"/>
</dbReference>
<evidence type="ECO:0000256" key="1">
    <source>
        <dbReference type="SAM" id="MobiDB-lite"/>
    </source>
</evidence>
<feature type="region of interest" description="Disordered" evidence="1">
    <location>
        <begin position="376"/>
        <end position="428"/>
    </location>
</feature>
<organism evidence="4 5">
    <name type="scientific">Talaromyces rugulosus</name>
    <name type="common">Penicillium rugulosum</name>
    <dbReference type="NCBI Taxonomy" id="121627"/>
    <lineage>
        <taxon>Eukaryota</taxon>
        <taxon>Fungi</taxon>
        <taxon>Dikarya</taxon>
        <taxon>Ascomycota</taxon>
        <taxon>Pezizomycotina</taxon>
        <taxon>Eurotiomycetes</taxon>
        <taxon>Eurotiomycetidae</taxon>
        <taxon>Eurotiales</taxon>
        <taxon>Trichocomaceae</taxon>
        <taxon>Talaromyces</taxon>
        <taxon>Talaromyces sect. Islandici</taxon>
    </lineage>
</organism>
<accession>A0A7H8R3Q2</accession>
<keyword evidence="5" id="KW-1185">Reference proteome</keyword>
<dbReference type="GeneID" id="55994142"/>
<dbReference type="EMBL" id="CP055900">
    <property type="protein sequence ID" value="QKX59513.1"/>
    <property type="molecule type" value="Genomic_DNA"/>
</dbReference>
<dbReference type="Proteomes" id="UP000509510">
    <property type="component" value="Chromosome III"/>
</dbReference>
<feature type="chain" id="PRO_5028987388" description="Azaphilone pigments biosynthesis cluster protein L N-terminal domain-containing protein" evidence="2">
    <location>
        <begin position="19"/>
        <end position="428"/>
    </location>
</feature>
<evidence type="ECO:0000313" key="5">
    <source>
        <dbReference type="Proteomes" id="UP000509510"/>
    </source>
</evidence>
<dbReference type="OrthoDB" id="5068804at2759"/>
<dbReference type="AlphaFoldDB" id="A0A7H8R3Q2"/>
<keyword evidence="2" id="KW-0732">Signal</keyword>
<dbReference type="InterPro" id="IPR031348">
    <property type="entry name" value="PigL_N"/>
</dbReference>
<reference evidence="5" key="1">
    <citation type="submission" date="2020-06" db="EMBL/GenBank/DDBJ databases">
        <title>A chromosome-scale genome assembly of Talaromyces rugulosus W13939.</title>
        <authorList>
            <person name="Wang B."/>
            <person name="Guo L."/>
            <person name="Ye K."/>
            <person name="Wang L."/>
        </authorList>
    </citation>
    <scope>NUCLEOTIDE SEQUENCE [LARGE SCALE GENOMIC DNA]</scope>
    <source>
        <strain evidence="5">W13939</strain>
    </source>
</reference>
<gene>
    <name evidence="4" type="ORF">TRUGW13939_06647</name>
</gene>
<evidence type="ECO:0000259" key="3">
    <source>
        <dbReference type="Pfam" id="PF17111"/>
    </source>
</evidence>